<evidence type="ECO:0000256" key="1">
    <source>
        <dbReference type="ARBA" id="ARBA00023125"/>
    </source>
</evidence>
<dbReference type="Gene3D" id="1.10.357.10">
    <property type="entry name" value="Tetracycline Repressor, domain 2"/>
    <property type="match status" value="1"/>
</dbReference>
<proteinExistence type="predicted"/>
<evidence type="ECO:0000313" key="4">
    <source>
        <dbReference type="EMBL" id="SCE81479.1"/>
    </source>
</evidence>
<dbReference type="EMBL" id="LT607411">
    <property type="protein sequence ID" value="SCE81479.1"/>
    <property type="molecule type" value="Genomic_DNA"/>
</dbReference>
<keyword evidence="5" id="KW-1185">Reference proteome</keyword>
<gene>
    <name evidence="4" type="ORF">GA0074695_1330</name>
</gene>
<protein>
    <submittedName>
        <fullName evidence="4">DNA-binding transcriptional regulator, AcrR family</fullName>
    </submittedName>
</protein>
<reference evidence="5" key="1">
    <citation type="submission" date="2016-06" db="EMBL/GenBank/DDBJ databases">
        <authorList>
            <person name="Varghese N."/>
            <person name="Submissions Spin"/>
        </authorList>
    </citation>
    <scope>NUCLEOTIDE SEQUENCE [LARGE SCALE GENOMIC DNA]</scope>
    <source>
        <strain evidence="5">DSM 43909</strain>
    </source>
</reference>
<keyword evidence="1 2" id="KW-0238">DNA-binding</keyword>
<name>A0A1C4VCJ4_MICVI</name>
<dbReference type="SUPFAM" id="SSF46689">
    <property type="entry name" value="Homeodomain-like"/>
    <property type="match status" value="1"/>
</dbReference>
<dbReference type="GO" id="GO:0003677">
    <property type="term" value="F:DNA binding"/>
    <property type="evidence" value="ECO:0007669"/>
    <property type="project" value="UniProtKB-UniRule"/>
</dbReference>
<dbReference type="InterPro" id="IPR001647">
    <property type="entry name" value="HTH_TetR"/>
</dbReference>
<dbReference type="OrthoDB" id="5177743at2"/>
<dbReference type="Pfam" id="PF00440">
    <property type="entry name" value="TetR_N"/>
    <property type="match status" value="1"/>
</dbReference>
<evidence type="ECO:0000313" key="5">
    <source>
        <dbReference type="Proteomes" id="UP000198242"/>
    </source>
</evidence>
<organism evidence="4 5">
    <name type="scientific">Micromonospora viridifaciens</name>
    <dbReference type="NCBI Taxonomy" id="1881"/>
    <lineage>
        <taxon>Bacteria</taxon>
        <taxon>Bacillati</taxon>
        <taxon>Actinomycetota</taxon>
        <taxon>Actinomycetes</taxon>
        <taxon>Micromonosporales</taxon>
        <taxon>Micromonosporaceae</taxon>
        <taxon>Micromonospora</taxon>
    </lineage>
</organism>
<evidence type="ECO:0000256" key="2">
    <source>
        <dbReference type="PROSITE-ProRule" id="PRU00335"/>
    </source>
</evidence>
<dbReference type="PROSITE" id="PS50977">
    <property type="entry name" value="HTH_TETR_2"/>
    <property type="match status" value="1"/>
</dbReference>
<dbReference type="RefSeq" id="WP_089005434.1">
    <property type="nucleotide sequence ID" value="NZ_LT607411.1"/>
</dbReference>
<dbReference type="InterPro" id="IPR009057">
    <property type="entry name" value="Homeodomain-like_sf"/>
</dbReference>
<dbReference type="AlphaFoldDB" id="A0A1C4VCJ4"/>
<accession>A0A1C4VCJ4</accession>
<feature type="DNA-binding region" description="H-T-H motif" evidence="2">
    <location>
        <begin position="32"/>
        <end position="51"/>
    </location>
</feature>
<sequence>MTQHERPPSARRDELLERAYRYAVEHGLAELSLRPLAAAIGSSPRVLLFLFGSKDELIRALLARARADELAALGRAREAGGHDDFAAAVRATWGWLVDPRHRPMLVLWLQAYARSLSEPDGPWAGFARQTVEDWLGLLAEFQRGADGSSDPALGLALLRGALLDLLATGDAERATAAVERYLDLIGATAG</sequence>
<dbReference type="Proteomes" id="UP000198242">
    <property type="component" value="Chromosome I"/>
</dbReference>
<evidence type="ECO:0000259" key="3">
    <source>
        <dbReference type="PROSITE" id="PS50977"/>
    </source>
</evidence>
<feature type="domain" description="HTH tetR-type" evidence="3">
    <location>
        <begin position="9"/>
        <end position="69"/>
    </location>
</feature>